<keyword evidence="2" id="KW-1185">Reference proteome</keyword>
<sequence>MTKEELNFNYIYGTIFSADTTAEYAESLATILNEQGQNYERNLAEQAGKACTKLGNALRRLLTKNMNDEQKAIALAAVDHHKDLVYDFFLLDCKQQQRVKGLIAKMKKEAASMEVVREEVAA</sequence>
<proteinExistence type="predicted"/>
<dbReference type="RefSeq" id="WP_255900397.1">
    <property type="nucleotide sequence ID" value="NZ_JAFMZO010000002.1"/>
</dbReference>
<evidence type="ECO:0000313" key="2">
    <source>
        <dbReference type="Proteomes" id="UP001597387"/>
    </source>
</evidence>
<evidence type="ECO:0000313" key="1">
    <source>
        <dbReference type="EMBL" id="MFD2163705.1"/>
    </source>
</evidence>
<name>A0ABW4ZPQ5_9SPHI</name>
<accession>A0ABW4ZPQ5</accession>
<organism evidence="1 2">
    <name type="scientific">Paradesertivirga mongoliensis</name>
    <dbReference type="NCBI Taxonomy" id="2100740"/>
    <lineage>
        <taxon>Bacteria</taxon>
        <taxon>Pseudomonadati</taxon>
        <taxon>Bacteroidota</taxon>
        <taxon>Sphingobacteriia</taxon>
        <taxon>Sphingobacteriales</taxon>
        <taxon>Sphingobacteriaceae</taxon>
        <taxon>Paradesertivirga</taxon>
    </lineage>
</organism>
<dbReference type="Proteomes" id="UP001597387">
    <property type="component" value="Unassembled WGS sequence"/>
</dbReference>
<protein>
    <submittedName>
        <fullName evidence="1">Uncharacterized protein</fullName>
    </submittedName>
</protein>
<gene>
    <name evidence="1" type="ORF">ACFSJU_14945</name>
</gene>
<dbReference type="EMBL" id="JBHUHZ010000002">
    <property type="protein sequence ID" value="MFD2163705.1"/>
    <property type="molecule type" value="Genomic_DNA"/>
</dbReference>
<reference evidence="2" key="1">
    <citation type="journal article" date="2019" name="Int. J. Syst. Evol. Microbiol.">
        <title>The Global Catalogue of Microorganisms (GCM) 10K type strain sequencing project: providing services to taxonomists for standard genome sequencing and annotation.</title>
        <authorList>
            <consortium name="The Broad Institute Genomics Platform"/>
            <consortium name="The Broad Institute Genome Sequencing Center for Infectious Disease"/>
            <person name="Wu L."/>
            <person name="Ma J."/>
        </authorList>
    </citation>
    <scope>NUCLEOTIDE SEQUENCE [LARGE SCALE GENOMIC DNA]</scope>
    <source>
        <strain evidence="2">KCTC 42217</strain>
    </source>
</reference>
<comment type="caution">
    <text evidence="1">The sequence shown here is derived from an EMBL/GenBank/DDBJ whole genome shotgun (WGS) entry which is preliminary data.</text>
</comment>